<sequence length="861" mass="92585">MRQVCCSALPPPPVEKARCSSNSDSSSSSSSGSSSSSSSERSSSSSSSSGSESSSSSSRSSSSSYSSISRPAAPPELRPPQQPQPRSPAARRAAARSRAAAAGGMRRDPAPGFSMLLFGVSLACYSPSLKSVQDQAYKAPVVVEGKVQGLAPAGGSSANSTREPPASGRVALVKVLDKWPLRSGGLQREQVISVGSCAPLERNQRYIFFLEPTEQPLVFKTAFAPLDTNGKNLKKEVGKILCTDCATKPKLKKMKSQTGQVGEKQSLKCEAVAGNPQPSYRWFKDGKEVNRSRDIRIKYGNGRKNSRLQFNKVKMEDAGEYVCEAENILGKDSVKGRLHVNSVSTTLSSWSGHARKCNESAKSYCVNGGVCYYIEGINQLSCKCPNGFFGQRCLEKLPLRLYMPDPKQKHLGFELKEAEELYQKRVLTITGICVALLVVGIVCVVAYCKTKKQRKKMHNHLRQNLCPAHQNRSLANGPSHPRLDPEEIQMADYISKNVAATDHVIQRETETTFSGSHSCSPSHHCSTATPTSSRRHESHTWSLERSESLTSDSQSGIMLSSVGTSKCNSPACVEARARRAAAYGLEEQRKATVPPYHDSVDSLRDSPHSERYVSALTTPARLSPVDFHYSLATQVPTFEITSPNSAHAVSLPPAAPISYRLAEQEPLLGHPAAPGPGPSTEMQHNYDSYYYPAAGPGPRRSACALGGSLGSLPASPFRIPEDDEYETTQECVPPPPPPPPRARGASRRTSAGPRRWRRSRLNGLAAQRARAARDSLSLSSGSGGGSASDDDADDADGALAAESTPFLSLRGGHEALRSDSPPLCGAADSRTYYSLDSHSTRASSRHSRAPPPRAKQDSAPL</sequence>
<gene>
    <name evidence="23" type="primary">NRG2</name>
</gene>
<dbReference type="InterPro" id="IPR003599">
    <property type="entry name" value="Ig_sub"/>
</dbReference>
<dbReference type="PROSITE" id="PS00022">
    <property type="entry name" value="EGF_1"/>
    <property type="match status" value="1"/>
</dbReference>
<dbReference type="GO" id="GO:0005615">
    <property type="term" value="C:extracellular space"/>
    <property type="evidence" value="ECO:0007669"/>
    <property type="project" value="TreeGrafter"/>
</dbReference>
<dbReference type="PROSITE" id="PS01186">
    <property type="entry name" value="EGF_2"/>
    <property type="match status" value="1"/>
</dbReference>
<dbReference type="InterPro" id="IPR007110">
    <property type="entry name" value="Ig-like_dom"/>
</dbReference>
<evidence type="ECO:0000256" key="7">
    <source>
        <dbReference type="ARBA" id="ARBA00022692"/>
    </source>
</evidence>
<comment type="subcellular location">
    <subcellularLocation>
        <location evidence="1">Cell membrane</location>
        <topology evidence="1">Single-pass type I membrane protein</topology>
    </subcellularLocation>
    <subcellularLocation>
        <location evidence="2">Secreted</location>
    </subcellularLocation>
</comment>
<feature type="region of interest" description="Disordered" evidence="18">
    <location>
        <begin position="1"/>
        <end position="108"/>
    </location>
</feature>
<dbReference type="SUPFAM" id="SSF57196">
    <property type="entry name" value="EGF/Laminin"/>
    <property type="match status" value="1"/>
</dbReference>
<evidence type="ECO:0000313" key="22">
    <source>
        <dbReference type="Proteomes" id="UP000515202"/>
    </source>
</evidence>
<dbReference type="GeneID" id="105306960"/>
<dbReference type="Gene3D" id="2.10.25.10">
    <property type="entry name" value="Laminin"/>
    <property type="match status" value="1"/>
</dbReference>
<keyword evidence="22" id="KW-1185">Reference proteome</keyword>
<comment type="similarity">
    <text evidence="3">Belongs to the neuregulin family.</text>
</comment>
<evidence type="ECO:0000256" key="8">
    <source>
        <dbReference type="ARBA" id="ARBA00022989"/>
    </source>
</evidence>
<dbReference type="Pfam" id="PF07679">
    <property type="entry name" value="I-set"/>
    <property type="match status" value="1"/>
</dbReference>
<dbReference type="GO" id="GO:0035556">
    <property type="term" value="P:intracellular signal transduction"/>
    <property type="evidence" value="ECO:0007669"/>
    <property type="project" value="TreeGrafter"/>
</dbReference>
<dbReference type="AlphaFoldDB" id="A0A6P3RHV3"/>
<dbReference type="InterPro" id="IPR036179">
    <property type="entry name" value="Ig-like_dom_sf"/>
</dbReference>
<evidence type="ECO:0000256" key="10">
    <source>
        <dbReference type="ARBA" id="ARBA00023136"/>
    </source>
</evidence>
<evidence type="ECO:0000256" key="5">
    <source>
        <dbReference type="ARBA" id="ARBA00022525"/>
    </source>
</evidence>
<protein>
    <recommendedName>
        <fullName evidence="16">Pro-neuregulin-2, membrane-bound isoform</fullName>
    </recommendedName>
</protein>
<dbReference type="InterPro" id="IPR002154">
    <property type="entry name" value="Neuregulin_C"/>
</dbReference>
<keyword evidence="10 19" id="KW-0472">Membrane</keyword>
<accession>A0A6P3RHV3</accession>
<reference evidence="23" key="1">
    <citation type="submission" date="2025-08" db="UniProtKB">
        <authorList>
            <consortium name="RefSeq"/>
        </authorList>
    </citation>
    <scope>IDENTIFICATION</scope>
    <source>
        <tissue evidence="23">Kidney</tissue>
    </source>
</reference>
<feature type="region of interest" description="Disordered" evidence="18">
    <location>
        <begin position="713"/>
        <end position="861"/>
    </location>
</feature>
<keyword evidence="8 19" id="KW-1133">Transmembrane helix</keyword>
<dbReference type="Pfam" id="PF02158">
    <property type="entry name" value="Neuregulin"/>
    <property type="match status" value="1"/>
</dbReference>
<feature type="domain" description="EGF-like" evidence="20">
    <location>
        <begin position="353"/>
        <end position="394"/>
    </location>
</feature>
<dbReference type="InterPro" id="IPR013783">
    <property type="entry name" value="Ig-like_fold"/>
</dbReference>
<dbReference type="KEGG" id="pvp:105306960"/>
<dbReference type="PROSITE" id="PS50835">
    <property type="entry name" value="IG_LIKE"/>
    <property type="match status" value="1"/>
</dbReference>
<dbReference type="GO" id="GO:0008083">
    <property type="term" value="F:growth factor activity"/>
    <property type="evidence" value="ECO:0007669"/>
    <property type="project" value="UniProtKB-KW"/>
</dbReference>
<evidence type="ECO:0000256" key="11">
    <source>
        <dbReference type="ARBA" id="ARBA00023157"/>
    </source>
</evidence>
<evidence type="ECO:0000256" key="19">
    <source>
        <dbReference type="SAM" id="Phobius"/>
    </source>
</evidence>
<evidence type="ECO:0000256" key="4">
    <source>
        <dbReference type="ARBA" id="ARBA00022475"/>
    </source>
</evidence>
<feature type="compositionally biased region" description="Pro residues" evidence="18">
    <location>
        <begin position="732"/>
        <end position="741"/>
    </location>
</feature>
<evidence type="ECO:0000256" key="13">
    <source>
        <dbReference type="ARBA" id="ARBA00023319"/>
    </source>
</evidence>
<keyword evidence="4" id="KW-1003">Cell membrane</keyword>
<feature type="disulfide bond" evidence="17">
    <location>
        <begin position="384"/>
        <end position="393"/>
    </location>
</feature>
<feature type="compositionally biased region" description="Basic and acidic residues" evidence="18">
    <location>
        <begin position="534"/>
        <end position="547"/>
    </location>
</feature>
<dbReference type="FunFam" id="2.60.40.10:FF:000354">
    <property type="entry name" value="Pro-neuregulin-2, membrane-bound isoform"/>
    <property type="match status" value="1"/>
</dbReference>
<keyword evidence="12" id="KW-0325">Glycoprotein</keyword>
<evidence type="ECO:0000256" key="14">
    <source>
        <dbReference type="ARBA" id="ARBA00058865"/>
    </source>
</evidence>
<feature type="domain" description="Ig-like" evidence="21">
    <location>
        <begin position="249"/>
        <end position="344"/>
    </location>
</feature>
<dbReference type="SMART" id="SM00409">
    <property type="entry name" value="IG"/>
    <property type="match status" value="1"/>
</dbReference>
<dbReference type="InterPro" id="IPR040180">
    <property type="entry name" value="Neuregulin"/>
</dbReference>
<feature type="compositionally biased region" description="Low complexity" evidence="18">
    <location>
        <begin position="20"/>
        <end position="71"/>
    </location>
</feature>
<dbReference type="CDD" id="cd05750">
    <property type="entry name" value="Ig_Pro_neuregulin"/>
    <property type="match status" value="1"/>
</dbReference>
<keyword evidence="9" id="KW-0339">Growth factor</keyword>
<evidence type="ECO:0000256" key="1">
    <source>
        <dbReference type="ARBA" id="ARBA00004251"/>
    </source>
</evidence>
<dbReference type="PANTHER" id="PTHR11100">
    <property type="entry name" value="HEREGULIN-NEUREGULIN FAMILY MEMBER"/>
    <property type="match status" value="1"/>
</dbReference>
<dbReference type="Pfam" id="PF25518">
    <property type="entry name" value="NRG2_N"/>
    <property type="match status" value="1"/>
</dbReference>
<evidence type="ECO:0000256" key="9">
    <source>
        <dbReference type="ARBA" id="ARBA00023030"/>
    </source>
</evidence>
<dbReference type="InterPro" id="IPR003598">
    <property type="entry name" value="Ig_sub2"/>
</dbReference>
<keyword evidence="13" id="KW-0393">Immunoglobulin domain</keyword>
<feature type="compositionally biased region" description="Low complexity" evidence="18">
    <location>
        <begin position="87"/>
        <end position="104"/>
    </location>
</feature>
<keyword evidence="6 17" id="KW-0245">EGF-like domain</keyword>
<evidence type="ECO:0000256" key="18">
    <source>
        <dbReference type="SAM" id="MobiDB-lite"/>
    </source>
</evidence>
<dbReference type="PANTHER" id="PTHR11100:SF20">
    <property type="entry name" value="PRO-NEUREGULIN-2, MEMBRANE-BOUND ISOFORM"/>
    <property type="match status" value="1"/>
</dbReference>
<feature type="compositionally biased region" description="Pro residues" evidence="18">
    <location>
        <begin position="72"/>
        <end position="86"/>
    </location>
</feature>
<comment type="caution">
    <text evidence="17">Lacks conserved residue(s) required for the propagation of feature annotation.</text>
</comment>
<proteinExistence type="inferred from homology"/>
<dbReference type="GO" id="GO:0005886">
    <property type="term" value="C:plasma membrane"/>
    <property type="evidence" value="ECO:0007669"/>
    <property type="project" value="UniProtKB-SubCell"/>
</dbReference>
<dbReference type="SMART" id="SM00408">
    <property type="entry name" value="IGc2"/>
    <property type="match status" value="1"/>
</dbReference>
<evidence type="ECO:0000256" key="6">
    <source>
        <dbReference type="ARBA" id="ARBA00022536"/>
    </source>
</evidence>
<keyword evidence="5" id="KW-0964">Secreted</keyword>
<evidence type="ECO:0000256" key="2">
    <source>
        <dbReference type="ARBA" id="ARBA00004613"/>
    </source>
</evidence>
<evidence type="ECO:0000256" key="16">
    <source>
        <dbReference type="ARBA" id="ARBA00068573"/>
    </source>
</evidence>
<feature type="region of interest" description="Disordered" evidence="18">
    <location>
        <begin position="512"/>
        <end position="555"/>
    </location>
</feature>
<dbReference type="InterPro" id="IPR013098">
    <property type="entry name" value="Ig_I-set"/>
</dbReference>
<keyword evidence="7 19" id="KW-0812">Transmembrane</keyword>
<dbReference type="Proteomes" id="UP000515202">
    <property type="component" value="Unplaced"/>
</dbReference>
<dbReference type="GO" id="GO:0048513">
    <property type="term" value="P:animal organ development"/>
    <property type="evidence" value="ECO:0007669"/>
    <property type="project" value="TreeGrafter"/>
</dbReference>
<dbReference type="RefSeq" id="XP_011380576.1">
    <property type="nucleotide sequence ID" value="XM_011382274.2"/>
</dbReference>
<comment type="function">
    <text evidence="14">Direct ligand for ERBB3 and ERBB4 tyrosine kinase receptors. Concomitantly recruits ERBB1 and ERBB2 coreceptors, resulting in ligand-stimulated tyrosine phosphorylation and activation of the ERBB receptors. May also promote the heterodimerization with the EGF receptor.</text>
</comment>
<feature type="disulfide bond" evidence="17">
    <location>
        <begin position="365"/>
        <end position="382"/>
    </location>
</feature>
<feature type="compositionally biased region" description="Low complexity" evidence="18">
    <location>
        <begin position="514"/>
        <end position="526"/>
    </location>
</feature>
<dbReference type="FunFam" id="2.10.25.10:FF:000116">
    <property type="entry name" value="pro-neuregulin-2, membrane-bound isoform"/>
    <property type="match status" value="1"/>
</dbReference>
<feature type="transmembrane region" description="Helical" evidence="19">
    <location>
        <begin position="426"/>
        <end position="448"/>
    </location>
</feature>
<dbReference type="Gene3D" id="2.60.40.10">
    <property type="entry name" value="Immunoglobulins"/>
    <property type="match status" value="1"/>
</dbReference>
<comment type="subunit">
    <text evidence="15">Interacts with ERBB3 and ERBB4.</text>
</comment>
<evidence type="ECO:0000256" key="3">
    <source>
        <dbReference type="ARBA" id="ARBA00008216"/>
    </source>
</evidence>
<dbReference type="OrthoDB" id="6127080at2759"/>
<dbReference type="GO" id="GO:0007399">
    <property type="term" value="P:nervous system development"/>
    <property type="evidence" value="ECO:0007669"/>
    <property type="project" value="InterPro"/>
</dbReference>
<evidence type="ECO:0000256" key="17">
    <source>
        <dbReference type="PROSITE-ProRule" id="PRU00076"/>
    </source>
</evidence>
<dbReference type="InterPro" id="IPR057909">
    <property type="entry name" value="NRG2_N"/>
</dbReference>
<dbReference type="InterPro" id="IPR057911">
    <property type="entry name" value="NRG2_Ig-like"/>
</dbReference>
<keyword evidence="11 17" id="KW-1015">Disulfide bond</keyword>
<dbReference type="CTD" id="9542"/>
<evidence type="ECO:0000256" key="15">
    <source>
        <dbReference type="ARBA" id="ARBA00065723"/>
    </source>
</evidence>
<feature type="compositionally biased region" description="Low complexity" evidence="18">
    <location>
        <begin position="763"/>
        <end position="780"/>
    </location>
</feature>
<dbReference type="PROSITE" id="PS50026">
    <property type="entry name" value="EGF_3"/>
    <property type="match status" value="1"/>
</dbReference>
<evidence type="ECO:0000256" key="12">
    <source>
        <dbReference type="ARBA" id="ARBA00023180"/>
    </source>
</evidence>
<dbReference type="InterPro" id="IPR000742">
    <property type="entry name" value="EGF"/>
</dbReference>
<evidence type="ECO:0000259" key="21">
    <source>
        <dbReference type="PROSITE" id="PS50835"/>
    </source>
</evidence>
<evidence type="ECO:0000259" key="20">
    <source>
        <dbReference type="PROSITE" id="PS50026"/>
    </source>
</evidence>
<name>A0A6P3RHV3_PTEVA</name>
<dbReference type="SUPFAM" id="SSF48726">
    <property type="entry name" value="Immunoglobulin"/>
    <property type="match status" value="1"/>
</dbReference>
<evidence type="ECO:0000313" key="23">
    <source>
        <dbReference type="RefSeq" id="XP_011380576.1"/>
    </source>
</evidence>
<organism evidence="22 23">
    <name type="scientific">Pteropus vampyrus</name>
    <name type="common">Large flying fox</name>
    <dbReference type="NCBI Taxonomy" id="132908"/>
    <lineage>
        <taxon>Eukaryota</taxon>
        <taxon>Metazoa</taxon>
        <taxon>Chordata</taxon>
        <taxon>Craniata</taxon>
        <taxon>Vertebrata</taxon>
        <taxon>Euteleostomi</taxon>
        <taxon>Mammalia</taxon>
        <taxon>Eutheria</taxon>
        <taxon>Laurasiatheria</taxon>
        <taxon>Chiroptera</taxon>
        <taxon>Yinpterochiroptera</taxon>
        <taxon>Pteropodoidea</taxon>
        <taxon>Pteropodidae</taxon>
        <taxon>Pteropodinae</taxon>
        <taxon>Pteropus</taxon>
    </lineage>
</organism>